<proteinExistence type="predicted"/>
<organism evidence="2 3">
    <name type="scientific">Halorubrum cibi</name>
    <dbReference type="NCBI Taxonomy" id="413815"/>
    <lineage>
        <taxon>Archaea</taxon>
        <taxon>Methanobacteriati</taxon>
        <taxon>Methanobacteriota</taxon>
        <taxon>Stenosarchaea group</taxon>
        <taxon>Halobacteria</taxon>
        <taxon>Halobacteriales</taxon>
        <taxon>Haloferacaceae</taxon>
        <taxon>Halorubrum</taxon>
    </lineage>
</organism>
<dbReference type="Gene3D" id="3.30.870.10">
    <property type="entry name" value="Endonuclease Chain A"/>
    <property type="match status" value="1"/>
</dbReference>
<sequence length="98" mass="10931">MKLTAAIRALNTQLDVYVRPDESSNDYALSRLTDIENVNVHQISDLHAKAVITEKYVYVGSANITRGGLLTNLELCEVLENDYGNVETYLTKELDLGN</sequence>
<evidence type="ECO:0000313" key="3">
    <source>
        <dbReference type="Proteomes" id="UP000319712"/>
    </source>
</evidence>
<feature type="domain" description="Phospholipase D-like" evidence="1">
    <location>
        <begin position="36"/>
        <end position="82"/>
    </location>
</feature>
<dbReference type="Pfam" id="PF13091">
    <property type="entry name" value="PLDc_2"/>
    <property type="match status" value="1"/>
</dbReference>
<dbReference type="OrthoDB" id="275547at2157"/>
<gene>
    <name evidence="2" type="ORF">SAMN06264867_107148</name>
</gene>
<reference evidence="2 3" key="1">
    <citation type="submission" date="2017-05" db="EMBL/GenBank/DDBJ databases">
        <authorList>
            <person name="Varghese N."/>
            <person name="Submissions S."/>
        </authorList>
    </citation>
    <scope>NUCLEOTIDE SEQUENCE [LARGE SCALE GENOMIC DNA]</scope>
    <source>
        <strain evidence="2 3">DSM 19504</strain>
    </source>
</reference>
<keyword evidence="3" id="KW-1185">Reference proteome</keyword>
<dbReference type="AlphaFoldDB" id="A0A521DMW0"/>
<name>A0A521DMW0_9EURY</name>
<dbReference type="EMBL" id="FXTD01000007">
    <property type="protein sequence ID" value="SMO73064.1"/>
    <property type="molecule type" value="Genomic_DNA"/>
</dbReference>
<evidence type="ECO:0000259" key="1">
    <source>
        <dbReference type="Pfam" id="PF13091"/>
    </source>
</evidence>
<dbReference type="SUPFAM" id="SSF56024">
    <property type="entry name" value="Phospholipase D/nuclease"/>
    <property type="match status" value="1"/>
</dbReference>
<accession>A0A521DMW0</accession>
<dbReference type="Proteomes" id="UP000319712">
    <property type="component" value="Unassembled WGS sequence"/>
</dbReference>
<protein>
    <submittedName>
        <fullName evidence="2">PLD-like domain-containing protein</fullName>
    </submittedName>
</protein>
<evidence type="ECO:0000313" key="2">
    <source>
        <dbReference type="EMBL" id="SMO73064.1"/>
    </source>
</evidence>
<dbReference type="InterPro" id="IPR025202">
    <property type="entry name" value="PLD-like_dom"/>
</dbReference>